<gene>
    <name evidence="3" type="ORF">SCHCODRAFT_51555</name>
</gene>
<dbReference type="STRING" id="578458.D8PWQ3"/>
<keyword evidence="4" id="KW-1185">Reference proteome</keyword>
<dbReference type="SMART" id="SM00212">
    <property type="entry name" value="UBCc"/>
    <property type="match status" value="1"/>
</dbReference>
<proteinExistence type="predicted"/>
<dbReference type="GeneID" id="9597413"/>
<dbReference type="Gene3D" id="3.10.110.10">
    <property type="entry name" value="Ubiquitin Conjugating Enzyme"/>
    <property type="match status" value="1"/>
</dbReference>
<keyword evidence="1" id="KW-0833">Ubl conjugation pathway</keyword>
<dbReference type="Proteomes" id="UP000007431">
    <property type="component" value="Unassembled WGS sequence"/>
</dbReference>
<reference evidence="3 4" key="1">
    <citation type="journal article" date="2010" name="Nat. Biotechnol.">
        <title>Genome sequence of the model mushroom Schizophyllum commune.</title>
        <authorList>
            <person name="Ohm R.A."/>
            <person name="de Jong J.F."/>
            <person name="Lugones L.G."/>
            <person name="Aerts A."/>
            <person name="Kothe E."/>
            <person name="Stajich J.E."/>
            <person name="de Vries R.P."/>
            <person name="Record E."/>
            <person name="Levasseur A."/>
            <person name="Baker S.E."/>
            <person name="Bartholomew K.A."/>
            <person name="Coutinho P.M."/>
            <person name="Erdmann S."/>
            <person name="Fowler T.J."/>
            <person name="Gathman A.C."/>
            <person name="Lombard V."/>
            <person name="Henrissat B."/>
            <person name="Knabe N."/>
            <person name="Kuees U."/>
            <person name="Lilly W.W."/>
            <person name="Lindquist E."/>
            <person name="Lucas S."/>
            <person name="Magnuson J.K."/>
            <person name="Piumi F."/>
            <person name="Raudaskoski M."/>
            <person name="Salamov A."/>
            <person name="Schmutz J."/>
            <person name="Schwarze F.W.M.R."/>
            <person name="vanKuyk P.A."/>
            <person name="Horton J.S."/>
            <person name="Grigoriev I.V."/>
            <person name="Woesten H.A.B."/>
        </authorList>
    </citation>
    <scope>NUCLEOTIDE SEQUENCE [LARGE SCALE GENOMIC DNA]</scope>
    <source>
        <strain evidence="4">H4-8 / FGSC 9210</strain>
    </source>
</reference>
<organism evidence="4">
    <name type="scientific">Schizophyllum commune (strain H4-8 / FGSC 9210)</name>
    <name type="common">Split gill fungus</name>
    <dbReference type="NCBI Taxonomy" id="578458"/>
    <lineage>
        <taxon>Eukaryota</taxon>
        <taxon>Fungi</taxon>
        <taxon>Dikarya</taxon>
        <taxon>Basidiomycota</taxon>
        <taxon>Agaricomycotina</taxon>
        <taxon>Agaricomycetes</taxon>
        <taxon>Agaricomycetidae</taxon>
        <taxon>Agaricales</taxon>
        <taxon>Schizophyllaceae</taxon>
        <taxon>Schizophyllum</taxon>
    </lineage>
</organism>
<dbReference type="EMBL" id="GL377303">
    <property type="protein sequence ID" value="EFJ00251.1"/>
    <property type="molecule type" value="Genomic_DNA"/>
</dbReference>
<dbReference type="KEGG" id="scm:SCHCO_02606330"/>
<protein>
    <recommendedName>
        <fullName evidence="2">UBC core domain-containing protein</fullName>
    </recommendedName>
</protein>
<dbReference type="HOGENOM" id="CLU_030988_13_3_1"/>
<dbReference type="InParanoid" id="D8PWQ3"/>
<dbReference type="Pfam" id="PF00179">
    <property type="entry name" value="UQ_con"/>
    <property type="match status" value="1"/>
</dbReference>
<sequence>RRVQKELAEIKKNPIVGLTVEPREDDILKWDCIIKADPTSPYKGGNFKFLLELPSNFPFKAPTVTFQTKIYHPGINEEGAICVPILRDEWKPSVTLSTVLSIIQEKLNNPSPDDPFEPQIAAQLKTEKSAFLATAKDWTKKYVPYRHSPFLLAIFREQS</sequence>
<dbReference type="VEuPathDB" id="FungiDB:SCHCODRAFT_02606330"/>
<dbReference type="OMA" id="ADLHTWH"/>
<dbReference type="OrthoDB" id="9978460at2759"/>
<dbReference type="PROSITE" id="PS50127">
    <property type="entry name" value="UBC_2"/>
    <property type="match status" value="1"/>
</dbReference>
<feature type="non-terminal residue" evidence="3">
    <location>
        <position position="1"/>
    </location>
</feature>
<evidence type="ECO:0000259" key="2">
    <source>
        <dbReference type="PROSITE" id="PS50127"/>
    </source>
</evidence>
<dbReference type="InterPro" id="IPR000608">
    <property type="entry name" value="UBC"/>
</dbReference>
<dbReference type="PANTHER" id="PTHR24067">
    <property type="entry name" value="UBIQUITIN-CONJUGATING ENZYME E2"/>
    <property type="match status" value="1"/>
</dbReference>
<accession>D8PWQ3</accession>
<dbReference type="SUPFAM" id="SSF54495">
    <property type="entry name" value="UBC-like"/>
    <property type="match status" value="1"/>
</dbReference>
<dbReference type="InterPro" id="IPR050113">
    <property type="entry name" value="Ub_conjugating_enzyme"/>
</dbReference>
<dbReference type="InterPro" id="IPR016135">
    <property type="entry name" value="UBQ-conjugating_enzyme/RWD"/>
</dbReference>
<dbReference type="AlphaFoldDB" id="D8PWQ3"/>
<evidence type="ECO:0000256" key="1">
    <source>
        <dbReference type="ARBA" id="ARBA00022786"/>
    </source>
</evidence>
<evidence type="ECO:0000313" key="4">
    <source>
        <dbReference type="Proteomes" id="UP000007431"/>
    </source>
</evidence>
<dbReference type="eggNOG" id="KOG0417">
    <property type="taxonomic scope" value="Eukaryota"/>
</dbReference>
<evidence type="ECO:0000313" key="3">
    <source>
        <dbReference type="EMBL" id="EFJ00251.1"/>
    </source>
</evidence>
<name>D8PWQ3_SCHCM</name>
<feature type="domain" description="UBC core" evidence="2">
    <location>
        <begin position="1"/>
        <end position="144"/>
    </location>
</feature>